<comment type="caution">
    <text evidence="1">The sequence shown here is derived from an EMBL/GenBank/DDBJ whole genome shotgun (WGS) entry which is preliminary data.</text>
</comment>
<reference evidence="1" key="1">
    <citation type="submission" date="2018-10" db="EMBL/GenBank/DDBJ databases">
        <title>Effector identification in a new, highly contiguous assembly of the strawberry crown rot pathogen Phytophthora cactorum.</title>
        <authorList>
            <person name="Armitage A.D."/>
            <person name="Nellist C.F."/>
            <person name="Bates H."/>
            <person name="Vickerstaff R.J."/>
            <person name="Harrison R.J."/>
        </authorList>
    </citation>
    <scope>NUCLEOTIDE SEQUENCE</scope>
    <source>
        <strain evidence="1">4040</strain>
    </source>
</reference>
<evidence type="ECO:0000313" key="1">
    <source>
        <dbReference type="EMBL" id="KAG2885355.1"/>
    </source>
</evidence>
<evidence type="ECO:0000313" key="2">
    <source>
        <dbReference type="Proteomes" id="UP000736787"/>
    </source>
</evidence>
<dbReference type="AlphaFoldDB" id="A0A8T1JZ06"/>
<dbReference type="Proteomes" id="UP000736787">
    <property type="component" value="Unassembled WGS sequence"/>
</dbReference>
<proteinExistence type="predicted"/>
<accession>A0A8T1JZ06</accession>
<protein>
    <submittedName>
        <fullName evidence="1">Uncharacterized protein</fullName>
    </submittedName>
</protein>
<gene>
    <name evidence="1" type="ORF">PC117_g25610</name>
</gene>
<sequence>MMPSVESKWKTVRQAKNGCVRGDWGEAEDDEVGLDTREL</sequence>
<dbReference type="EMBL" id="RCMK01002040">
    <property type="protein sequence ID" value="KAG2885355.1"/>
    <property type="molecule type" value="Genomic_DNA"/>
</dbReference>
<name>A0A8T1JZ06_9STRA</name>
<organism evidence="1 2">
    <name type="scientific">Phytophthora cactorum</name>
    <dbReference type="NCBI Taxonomy" id="29920"/>
    <lineage>
        <taxon>Eukaryota</taxon>
        <taxon>Sar</taxon>
        <taxon>Stramenopiles</taxon>
        <taxon>Oomycota</taxon>
        <taxon>Peronosporomycetes</taxon>
        <taxon>Peronosporales</taxon>
        <taxon>Peronosporaceae</taxon>
        <taxon>Phytophthora</taxon>
    </lineage>
</organism>